<dbReference type="InterPro" id="IPR013087">
    <property type="entry name" value="Znf_C2H2_type"/>
</dbReference>
<dbReference type="KEGG" id="nvi:107981093"/>
<dbReference type="InParanoid" id="A0A7M7QIE8"/>
<evidence type="ECO:0000313" key="4">
    <source>
        <dbReference type="Proteomes" id="UP000002358"/>
    </source>
</evidence>
<name>A0A7M7QIE8_NASVI</name>
<keyword evidence="1" id="KW-0863">Zinc-finger</keyword>
<evidence type="ECO:0000313" key="3">
    <source>
        <dbReference type="EnsemblMetazoa" id="XP_031787261"/>
    </source>
</evidence>
<dbReference type="EnsemblMetazoa" id="XM_031931401">
    <property type="protein sequence ID" value="XP_031787261"/>
    <property type="gene ID" value="LOC107981093"/>
</dbReference>
<keyword evidence="1" id="KW-0862">Zinc</keyword>
<keyword evidence="1" id="KW-0479">Metal-binding</keyword>
<accession>A0A7M7QIE8</accession>
<evidence type="ECO:0000259" key="2">
    <source>
        <dbReference type="PROSITE" id="PS50157"/>
    </source>
</evidence>
<dbReference type="GO" id="GO:0008270">
    <property type="term" value="F:zinc ion binding"/>
    <property type="evidence" value="ECO:0007669"/>
    <property type="project" value="UniProtKB-KW"/>
</dbReference>
<protein>
    <recommendedName>
        <fullName evidence="2">C2H2-type domain-containing protein</fullName>
    </recommendedName>
</protein>
<sequence length="220" mass="25480">MEETDALIRDSNKARIRSNVSDVESINLELAYEETIVDDYQSEHSDKQTTSSDEDAESIELDIVDEEMFNIAEEAERYNTSKDSLPFALRIIDKESLRKKFNVVKAKARMYMVKDFYSQPNCDKCAKPLIFLCSCKSNHDRLTTIYKNFKLSCKSKPKAMFRCSKCSYESKQKHHLNRHFKTKHMTKHSVPIVDKKLVLLPTFCGTGYPSVRMRLIPSLS</sequence>
<keyword evidence="4" id="KW-1185">Reference proteome</keyword>
<feature type="domain" description="C2H2-type" evidence="2">
    <location>
        <begin position="161"/>
        <end position="189"/>
    </location>
</feature>
<proteinExistence type="predicted"/>
<dbReference type="Proteomes" id="UP000002358">
    <property type="component" value="Chromosome 5"/>
</dbReference>
<dbReference type="RefSeq" id="XP_031787261.1">
    <property type="nucleotide sequence ID" value="XM_031931401.1"/>
</dbReference>
<dbReference type="PROSITE" id="PS50157">
    <property type="entry name" value="ZINC_FINGER_C2H2_2"/>
    <property type="match status" value="1"/>
</dbReference>
<reference evidence="3" key="1">
    <citation type="submission" date="2021-01" db="UniProtKB">
        <authorList>
            <consortium name="EnsemblMetazoa"/>
        </authorList>
    </citation>
    <scope>IDENTIFICATION</scope>
</reference>
<dbReference type="AlphaFoldDB" id="A0A7M7QIE8"/>
<organism evidence="3 4">
    <name type="scientific">Nasonia vitripennis</name>
    <name type="common">Parasitic wasp</name>
    <dbReference type="NCBI Taxonomy" id="7425"/>
    <lineage>
        <taxon>Eukaryota</taxon>
        <taxon>Metazoa</taxon>
        <taxon>Ecdysozoa</taxon>
        <taxon>Arthropoda</taxon>
        <taxon>Hexapoda</taxon>
        <taxon>Insecta</taxon>
        <taxon>Pterygota</taxon>
        <taxon>Neoptera</taxon>
        <taxon>Endopterygota</taxon>
        <taxon>Hymenoptera</taxon>
        <taxon>Apocrita</taxon>
        <taxon>Proctotrupomorpha</taxon>
        <taxon>Chalcidoidea</taxon>
        <taxon>Pteromalidae</taxon>
        <taxon>Pteromalinae</taxon>
        <taxon>Nasonia</taxon>
    </lineage>
</organism>
<dbReference type="GeneID" id="107981093"/>
<evidence type="ECO:0000256" key="1">
    <source>
        <dbReference type="PROSITE-ProRule" id="PRU00042"/>
    </source>
</evidence>